<evidence type="ECO:0000256" key="1">
    <source>
        <dbReference type="SAM" id="MobiDB-lite"/>
    </source>
</evidence>
<name>A0A5B7GAF8_PORTR</name>
<dbReference type="AlphaFoldDB" id="A0A5B7GAF8"/>
<accession>A0A5B7GAF8</accession>
<comment type="caution">
    <text evidence="2">The sequence shown here is derived from an EMBL/GenBank/DDBJ whole genome shotgun (WGS) entry which is preliminary data.</text>
</comment>
<evidence type="ECO:0000313" key="2">
    <source>
        <dbReference type="EMBL" id="MPC54417.1"/>
    </source>
</evidence>
<proteinExistence type="predicted"/>
<dbReference type="Proteomes" id="UP000324222">
    <property type="component" value="Unassembled WGS sequence"/>
</dbReference>
<keyword evidence="3" id="KW-1185">Reference proteome</keyword>
<reference evidence="2 3" key="1">
    <citation type="submission" date="2019-05" db="EMBL/GenBank/DDBJ databases">
        <title>Another draft genome of Portunus trituberculatus and its Hox gene families provides insights of decapod evolution.</title>
        <authorList>
            <person name="Jeong J.-H."/>
            <person name="Song I."/>
            <person name="Kim S."/>
            <person name="Choi T."/>
            <person name="Kim D."/>
            <person name="Ryu S."/>
            <person name="Kim W."/>
        </authorList>
    </citation>
    <scope>NUCLEOTIDE SEQUENCE [LARGE SCALE GENOMIC DNA]</scope>
    <source>
        <tissue evidence="2">Muscle</tissue>
    </source>
</reference>
<protein>
    <submittedName>
        <fullName evidence="2">Uncharacterized protein</fullName>
    </submittedName>
</protein>
<feature type="region of interest" description="Disordered" evidence="1">
    <location>
        <begin position="1"/>
        <end position="26"/>
    </location>
</feature>
<gene>
    <name evidence="2" type="ORF">E2C01_048332</name>
</gene>
<evidence type="ECO:0000313" key="3">
    <source>
        <dbReference type="Proteomes" id="UP000324222"/>
    </source>
</evidence>
<sequence length="64" mass="7223">MQSAKHHSLTSPAFPRDSAGPLMLPKAPLHLEPHTMALTLEKQLRMNGRFTSNRGTILYTECYE</sequence>
<dbReference type="EMBL" id="VSRR010012338">
    <property type="protein sequence ID" value="MPC54417.1"/>
    <property type="molecule type" value="Genomic_DNA"/>
</dbReference>
<organism evidence="2 3">
    <name type="scientific">Portunus trituberculatus</name>
    <name type="common">Swimming crab</name>
    <name type="synonym">Neptunus trituberculatus</name>
    <dbReference type="NCBI Taxonomy" id="210409"/>
    <lineage>
        <taxon>Eukaryota</taxon>
        <taxon>Metazoa</taxon>
        <taxon>Ecdysozoa</taxon>
        <taxon>Arthropoda</taxon>
        <taxon>Crustacea</taxon>
        <taxon>Multicrustacea</taxon>
        <taxon>Malacostraca</taxon>
        <taxon>Eumalacostraca</taxon>
        <taxon>Eucarida</taxon>
        <taxon>Decapoda</taxon>
        <taxon>Pleocyemata</taxon>
        <taxon>Brachyura</taxon>
        <taxon>Eubrachyura</taxon>
        <taxon>Portunoidea</taxon>
        <taxon>Portunidae</taxon>
        <taxon>Portuninae</taxon>
        <taxon>Portunus</taxon>
    </lineage>
</organism>